<feature type="compositionally biased region" description="Polar residues" evidence="4">
    <location>
        <begin position="1129"/>
        <end position="1145"/>
    </location>
</feature>
<sequence>MSTNGPPPEAPASSRPSGVTSVPNADTSVSTARPNGATQTPKSANQQSIRPATPTNGTQDSAATSNIRPPPARPSTSSQPVRPVSAVQPIRQGPSLAHAGPRPPLHNTAPRHSTVGSASPSRPRPQPPRPASLSGPPASSASIVTDTTPKTAPRTISQASQAPPARPPPASANTATARPPSAGTHTPGVLPKEAMRPETPSKSSLSASATGLTSVPGPSSPASSDSPAPPSRSAGHSRKPETYADRVASAVGAKKDRKRKRVHYSCAECHRRKHKCDRNIPCQACIDRGLADTCRPFEEGDQHGDMRDRVARLEDLVEGLAKAQTGLAKELSEFRANGTKPTASIVNAIAQQDGPPPAKIPKVEKEPPVDLVSDDEQQDPLAAGANGKAARRVRLRPPASSRGLEREELQSRSGGGGGGADGSSVNGSAYTGGLAASNGAAPSSSNDEETVGVNALEGGLTREGDSFYGALALPSVSRGVIETSIRGERLELAANVPLRSASVKVRRLIQEGGAHPDIVNELMQNLPPRHESDQMLGWYFRDINNTRLPLHEQTFRQSYEELMEWQWGSLREEEGDDGARHLPFLSFLYVILAIAKRNQPEERGSDADARHGALKLFHTARRTMAVASAVRADHIDVLLAALFGCRFLICLRMSAESWSLLGSAIRAAQAIGLHRDGTKLGLDAVTTERRRRLWALIYYLDKTTSMLLGRPQGINDQNCDTLAPSDVDIDTLPRYGPAPTPEAFPPPPGITPPSRPPGVYAFVAIRHELAKLTGRVVEHFQNLSRPRNYADVTAIDSDLQRFVDALPPAYRCEPQGGTDRSFDELCPWLPLHRYLINVEQLYIRITLHRPYLLRSDKYARSRSVAFASAKADRDIRKEYKRDVKWPRNRARGAHMGGLYRLFNAALVAGIQLLLEPNSPDAPELHAALDDFLALKSNEPADTSQCTKREVAIIQLFQAKSRDPSFCAATATGAGRSVPNPLAGPSRPISVSLSRSTSNTVGAAATTLGGAGPGLIIPVGGQLTKGPPPLAPLAEWPSGQSPLQRHGRIAGTGQSAASPAPSAGTPITPGGTRLSVAEAPGASSLNSFGPSSAGGLSDVLAQELFDQLGAGVLDSFGLDHSPFSWDDGASNRSASGSVPSGSNGPAQSAANATSSNTSNAYSVTPLPGTSAANVFDFWGTSGTPSASGIGYGGITSSTAGAIGSPQIGNSFSDPSAPSFAPAGPFGNPSIDGSGLVPWGGLIEAIVSGQNTDMHQTSRNDGAQ</sequence>
<feature type="region of interest" description="Disordered" evidence="4">
    <location>
        <begin position="1"/>
        <end position="262"/>
    </location>
</feature>
<proteinExistence type="predicted"/>
<organism evidence="6 7">
    <name type="scientific">Ceraceosorus guamensis</name>
    <dbReference type="NCBI Taxonomy" id="1522189"/>
    <lineage>
        <taxon>Eukaryota</taxon>
        <taxon>Fungi</taxon>
        <taxon>Dikarya</taxon>
        <taxon>Basidiomycota</taxon>
        <taxon>Ustilaginomycotina</taxon>
        <taxon>Exobasidiomycetes</taxon>
        <taxon>Ceraceosorales</taxon>
        <taxon>Ceraceosoraceae</taxon>
        <taxon>Ceraceosorus</taxon>
    </lineage>
</organism>
<feature type="region of interest" description="Disordered" evidence="4">
    <location>
        <begin position="1025"/>
        <end position="1076"/>
    </location>
</feature>
<evidence type="ECO:0000256" key="2">
    <source>
        <dbReference type="ARBA" id="ARBA00022723"/>
    </source>
</evidence>
<feature type="compositionally biased region" description="Low complexity" evidence="4">
    <location>
        <begin position="131"/>
        <end position="142"/>
    </location>
</feature>
<keyword evidence="2" id="KW-0479">Metal-binding</keyword>
<dbReference type="CDD" id="cd12148">
    <property type="entry name" value="fungal_TF_MHR"/>
    <property type="match status" value="1"/>
</dbReference>
<dbReference type="InterPro" id="IPR007219">
    <property type="entry name" value="XnlR_reg_dom"/>
</dbReference>
<dbReference type="GO" id="GO:0008270">
    <property type="term" value="F:zinc ion binding"/>
    <property type="evidence" value="ECO:0007669"/>
    <property type="project" value="InterPro"/>
</dbReference>
<dbReference type="Pfam" id="PF00172">
    <property type="entry name" value="Zn_clus"/>
    <property type="match status" value="1"/>
</dbReference>
<dbReference type="OrthoDB" id="4934715at2759"/>
<dbReference type="SMART" id="SM00906">
    <property type="entry name" value="Fungal_trans"/>
    <property type="match status" value="1"/>
</dbReference>
<comment type="subcellular location">
    <subcellularLocation>
        <location evidence="1">Nucleus</location>
    </subcellularLocation>
</comment>
<keyword evidence="3" id="KW-0539">Nucleus</keyword>
<reference evidence="6 7" key="1">
    <citation type="journal article" date="2018" name="Mol. Biol. Evol.">
        <title>Broad Genomic Sampling Reveals a Smut Pathogenic Ancestry of the Fungal Clade Ustilaginomycotina.</title>
        <authorList>
            <person name="Kijpornyongpan T."/>
            <person name="Mondo S.J."/>
            <person name="Barry K."/>
            <person name="Sandor L."/>
            <person name="Lee J."/>
            <person name="Lipzen A."/>
            <person name="Pangilinan J."/>
            <person name="LaButti K."/>
            <person name="Hainaut M."/>
            <person name="Henrissat B."/>
            <person name="Grigoriev I.V."/>
            <person name="Spatafora J.W."/>
            <person name="Aime M.C."/>
        </authorList>
    </citation>
    <scope>NUCLEOTIDE SEQUENCE [LARGE SCALE GENOMIC DNA]</scope>
    <source>
        <strain evidence="6 7">MCA 4658</strain>
    </source>
</reference>
<dbReference type="PROSITE" id="PS00463">
    <property type="entry name" value="ZN2_CY6_FUNGAL_1"/>
    <property type="match status" value="1"/>
</dbReference>
<protein>
    <recommendedName>
        <fullName evidence="5">Zn(2)-C6 fungal-type domain-containing protein</fullName>
    </recommendedName>
</protein>
<evidence type="ECO:0000313" key="7">
    <source>
        <dbReference type="Proteomes" id="UP000245783"/>
    </source>
</evidence>
<dbReference type="InParanoid" id="A0A316VTR8"/>
<feature type="compositionally biased region" description="Polar residues" evidence="4">
    <location>
        <begin position="18"/>
        <end position="67"/>
    </location>
</feature>
<accession>A0A316VTR8</accession>
<dbReference type="PROSITE" id="PS50048">
    <property type="entry name" value="ZN2_CY6_FUNGAL_2"/>
    <property type="match status" value="1"/>
</dbReference>
<dbReference type="CDD" id="cd00067">
    <property type="entry name" value="GAL4"/>
    <property type="match status" value="1"/>
</dbReference>
<feature type="compositionally biased region" description="Pro residues" evidence="4">
    <location>
        <begin position="1"/>
        <end position="10"/>
    </location>
</feature>
<dbReference type="InterPro" id="IPR036864">
    <property type="entry name" value="Zn2-C6_fun-type_DNA-bd_sf"/>
</dbReference>
<feature type="compositionally biased region" description="Low complexity" evidence="4">
    <location>
        <begin position="1147"/>
        <end position="1158"/>
    </location>
</feature>
<dbReference type="Pfam" id="PF04082">
    <property type="entry name" value="Fungal_trans"/>
    <property type="match status" value="1"/>
</dbReference>
<dbReference type="RefSeq" id="XP_025368156.1">
    <property type="nucleotide sequence ID" value="XM_025510840.1"/>
</dbReference>
<dbReference type="GO" id="GO:0006351">
    <property type="term" value="P:DNA-templated transcription"/>
    <property type="evidence" value="ECO:0007669"/>
    <property type="project" value="InterPro"/>
</dbReference>
<feature type="region of interest" description="Disordered" evidence="4">
    <location>
        <begin position="1126"/>
        <end position="1158"/>
    </location>
</feature>
<dbReference type="Proteomes" id="UP000245783">
    <property type="component" value="Unassembled WGS sequence"/>
</dbReference>
<evidence type="ECO:0000313" key="6">
    <source>
        <dbReference type="EMBL" id="PWN40996.1"/>
    </source>
</evidence>
<dbReference type="EMBL" id="KZ819401">
    <property type="protein sequence ID" value="PWN40996.1"/>
    <property type="molecule type" value="Genomic_DNA"/>
</dbReference>
<dbReference type="Gene3D" id="4.10.240.10">
    <property type="entry name" value="Zn(2)-C6 fungal-type DNA-binding domain"/>
    <property type="match status" value="1"/>
</dbReference>
<feature type="compositionally biased region" description="Low complexity" evidence="4">
    <location>
        <begin position="171"/>
        <end position="182"/>
    </location>
</feature>
<dbReference type="GO" id="GO:0003677">
    <property type="term" value="F:DNA binding"/>
    <property type="evidence" value="ECO:0007669"/>
    <property type="project" value="InterPro"/>
</dbReference>
<evidence type="ECO:0000259" key="5">
    <source>
        <dbReference type="PROSITE" id="PS50048"/>
    </source>
</evidence>
<dbReference type="InterPro" id="IPR001138">
    <property type="entry name" value="Zn2Cys6_DnaBD"/>
</dbReference>
<feature type="domain" description="Zn(2)-C6 fungal-type" evidence="5">
    <location>
        <begin position="265"/>
        <end position="294"/>
    </location>
</feature>
<dbReference type="GO" id="GO:0005634">
    <property type="term" value="C:nucleus"/>
    <property type="evidence" value="ECO:0007669"/>
    <property type="project" value="UniProtKB-SubCell"/>
</dbReference>
<name>A0A316VTR8_9BASI</name>
<feature type="compositionally biased region" description="Low complexity" evidence="4">
    <location>
        <begin position="1209"/>
        <end position="1224"/>
    </location>
</feature>
<dbReference type="AlphaFoldDB" id="A0A316VTR8"/>
<gene>
    <name evidence="6" type="ORF">IE81DRAFT_196552</name>
</gene>
<feature type="region of interest" description="Disordered" evidence="4">
    <location>
        <begin position="1204"/>
        <end position="1224"/>
    </location>
</feature>
<evidence type="ECO:0000256" key="1">
    <source>
        <dbReference type="ARBA" id="ARBA00004123"/>
    </source>
</evidence>
<dbReference type="GeneID" id="37032710"/>
<feature type="compositionally biased region" description="Low complexity" evidence="4">
    <location>
        <begin position="201"/>
        <end position="234"/>
    </location>
</feature>
<dbReference type="PANTHER" id="PTHR31001">
    <property type="entry name" value="UNCHARACTERIZED TRANSCRIPTIONAL REGULATORY PROTEIN"/>
    <property type="match status" value="1"/>
</dbReference>
<dbReference type="STRING" id="1522189.A0A316VTR8"/>
<keyword evidence="7" id="KW-1185">Reference proteome</keyword>
<dbReference type="SMART" id="SM00066">
    <property type="entry name" value="GAL4"/>
    <property type="match status" value="1"/>
</dbReference>
<evidence type="ECO:0000256" key="4">
    <source>
        <dbReference type="SAM" id="MobiDB-lite"/>
    </source>
</evidence>
<dbReference type="PANTHER" id="PTHR31001:SF87">
    <property type="entry name" value="COL-21"/>
    <property type="match status" value="1"/>
</dbReference>
<dbReference type="SUPFAM" id="SSF57701">
    <property type="entry name" value="Zn2/Cys6 DNA-binding domain"/>
    <property type="match status" value="1"/>
</dbReference>
<evidence type="ECO:0000256" key="3">
    <source>
        <dbReference type="ARBA" id="ARBA00023242"/>
    </source>
</evidence>
<feature type="compositionally biased region" description="Polar residues" evidence="4">
    <location>
        <begin position="143"/>
        <end position="156"/>
    </location>
</feature>
<dbReference type="InterPro" id="IPR050613">
    <property type="entry name" value="Sec_Metabolite_Reg"/>
</dbReference>
<feature type="region of interest" description="Disordered" evidence="4">
    <location>
        <begin position="351"/>
        <end position="426"/>
    </location>
</feature>
<feature type="compositionally biased region" description="Low complexity" evidence="4">
    <location>
        <begin position="1050"/>
        <end position="1071"/>
    </location>
</feature>
<dbReference type="GO" id="GO:0000981">
    <property type="term" value="F:DNA-binding transcription factor activity, RNA polymerase II-specific"/>
    <property type="evidence" value="ECO:0007669"/>
    <property type="project" value="InterPro"/>
</dbReference>